<organism evidence="3 4">
    <name type="scientific">Desulfosarcina ovata subsp. ovata</name>
    <dbReference type="NCBI Taxonomy" id="2752305"/>
    <lineage>
        <taxon>Bacteria</taxon>
        <taxon>Pseudomonadati</taxon>
        <taxon>Thermodesulfobacteriota</taxon>
        <taxon>Desulfobacteria</taxon>
        <taxon>Desulfobacterales</taxon>
        <taxon>Desulfosarcinaceae</taxon>
        <taxon>Desulfosarcina</taxon>
    </lineage>
</organism>
<dbReference type="Pfam" id="PF13163">
    <property type="entry name" value="DUF3999"/>
    <property type="match status" value="1"/>
</dbReference>
<accession>A0A5K8AHK5</accession>
<gene>
    <name evidence="3" type="ORF">DSCOOX_52180</name>
</gene>
<keyword evidence="1" id="KW-0472">Membrane</keyword>
<protein>
    <submittedName>
        <fullName evidence="3">Membrane protein</fullName>
    </submittedName>
</protein>
<sequence length="454" mass="50129">MRRWLWLALLLVWPELAGAAGLSPNDFAYGIRITVPVGTPVAALSLPKTVYEHTSRTDLGDLRVFNQAGEVVPHLIRFASSREAESPWQPLPFFPLPKTPATVAGGYGIEVHTGADGTVVRIDPQDSGTGAAGVPRKFLIDLNRTGRNLAGLRLTWKPDGANRMSLLAVDAGDDLVRWTTVHPRWAVSDIQYGSHRLLNNTIPLKSSQRRYLRLRQLDDGPALVLTAVEGRKPPEGRQPVRAYRKIKGTPVMGTPGEFLYQTGGAFPVDRINLIFSQANSMAEATLWSRADPDDDWTRRFKGLFYRIDRDGTALSSEPKTVVISMDRYWRLAVDDSESTIGNAVPELSMGYRPHDLYFIARGNGPYTLAFGNTLAQPLTVNVAALFDGIGRQQGQGIERWVEPQGRSFVLGGPQCLKPQLKPLPTRRIVLWSILLAGVLVVAGMAWRLARRLKG</sequence>
<dbReference type="InterPro" id="IPR025060">
    <property type="entry name" value="DUF3999"/>
</dbReference>
<evidence type="ECO:0000256" key="2">
    <source>
        <dbReference type="SAM" id="SignalP"/>
    </source>
</evidence>
<keyword evidence="1" id="KW-0812">Transmembrane</keyword>
<dbReference type="AlphaFoldDB" id="A0A5K8AHK5"/>
<dbReference type="Proteomes" id="UP000422108">
    <property type="component" value="Chromosome"/>
</dbReference>
<keyword evidence="2" id="KW-0732">Signal</keyword>
<feature type="signal peptide" evidence="2">
    <location>
        <begin position="1"/>
        <end position="19"/>
    </location>
</feature>
<keyword evidence="4" id="KW-1185">Reference proteome</keyword>
<reference evidence="3 4" key="1">
    <citation type="submission" date="2019-11" db="EMBL/GenBank/DDBJ databases">
        <title>Comparative genomics of hydrocarbon-degrading Desulfosarcina strains.</title>
        <authorList>
            <person name="Watanabe M."/>
            <person name="Kojima H."/>
            <person name="Fukui M."/>
        </authorList>
    </citation>
    <scope>NUCLEOTIDE SEQUENCE [LARGE SCALE GENOMIC DNA]</scope>
    <source>
        <strain evidence="4">oXyS1</strain>
    </source>
</reference>
<proteinExistence type="predicted"/>
<keyword evidence="1" id="KW-1133">Transmembrane helix</keyword>
<dbReference type="EMBL" id="AP021879">
    <property type="protein sequence ID" value="BBO92038.1"/>
    <property type="molecule type" value="Genomic_DNA"/>
</dbReference>
<name>A0A5K8AHK5_9BACT</name>
<evidence type="ECO:0000313" key="4">
    <source>
        <dbReference type="Proteomes" id="UP000422108"/>
    </source>
</evidence>
<evidence type="ECO:0000256" key="1">
    <source>
        <dbReference type="SAM" id="Phobius"/>
    </source>
</evidence>
<evidence type="ECO:0000313" key="3">
    <source>
        <dbReference type="EMBL" id="BBO92038.1"/>
    </source>
</evidence>
<feature type="chain" id="PRO_5024366521" evidence="2">
    <location>
        <begin position="20"/>
        <end position="454"/>
    </location>
</feature>
<feature type="transmembrane region" description="Helical" evidence="1">
    <location>
        <begin position="428"/>
        <end position="449"/>
    </location>
</feature>
<dbReference type="RefSeq" id="WP_155312840.1">
    <property type="nucleotide sequence ID" value="NZ_AP021879.1"/>
</dbReference>